<dbReference type="Proteomes" id="UP001596053">
    <property type="component" value="Unassembled WGS sequence"/>
</dbReference>
<keyword evidence="2" id="KW-0456">Lyase</keyword>
<dbReference type="EMBL" id="JBHSLW010000037">
    <property type="protein sequence ID" value="MFC5422336.1"/>
    <property type="molecule type" value="Genomic_DNA"/>
</dbReference>
<organism evidence="4 5">
    <name type="scientific">Bosea eneae</name>
    <dbReference type="NCBI Taxonomy" id="151454"/>
    <lineage>
        <taxon>Bacteria</taxon>
        <taxon>Pseudomonadati</taxon>
        <taxon>Pseudomonadota</taxon>
        <taxon>Alphaproteobacteria</taxon>
        <taxon>Hyphomicrobiales</taxon>
        <taxon>Boseaceae</taxon>
        <taxon>Bosea</taxon>
    </lineage>
</organism>
<sequence>MSASSVPPSAAQEDLVRQAGRALARHGLVHAYGHCSVRLDEGHFLVSPAKPLGLVADGDICTVVPIDGPLPDGVLGEVRIHREIYRRRPEVGGVVRSMPPRVMTLGTARITPKPRHGFGSYFAPQPPLWDDPQLLRNDEQAAALAEQMGRARAIVMRGNGAVTAGASLEEAVVLTWYLEDAARVEFEARAAGIADAGVILGETEVAQRATWSGAILERMWAYLTSEKT</sequence>
<comment type="caution">
    <text evidence="4">The sequence shown here is derived from an EMBL/GenBank/DDBJ whole genome shotgun (WGS) entry which is preliminary data.</text>
</comment>
<evidence type="ECO:0000313" key="5">
    <source>
        <dbReference type="Proteomes" id="UP001596053"/>
    </source>
</evidence>
<evidence type="ECO:0000256" key="2">
    <source>
        <dbReference type="ARBA" id="ARBA00023239"/>
    </source>
</evidence>
<proteinExistence type="predicted"/>
<dbReference type="InterPro" id="IPR050197">
    <property type="entry name" value="Aldolase_class_II_sugar_metab"/>
</dbReference>
<keyword evidence="1" id="KW-0479">Metal-binding</keyword>
<keyword evidence="5" id="KW-1185">Reference proteome</keyword>
<dbReference type="PANTHER" id="PTHR22789:SF0">
    <property type="entry name" value="3-OXO-TETRONATE 4-PHOSPHATE DECARBOXYLASE-RELATED"/>
    <property type="match status" value="1"/>
</dbReference>
<gene>
    <name evidence="4" type="ORF">ACFPOB_22470</name>
</gene>
<feature type="domain" description="Class II aldolase/adducin N-terminal" evidence="3">
    <location>
        <begin position="14"/>
        <end position="186"/>
    </location>
</feature>
<dbReference type="PANTHER" id="PTHR22789">
    <property type="entry name" value="FUCULOSE PHOSPHATE ALDOLASE"/>
    <property type="match status" value="1"/>
</dbReference>
<protein>
    <submittedName>
        <fullName evidence="4">Class II aldolase/adducin family protein</fullName>
    </submittedName>
</protein>
<evidence type="ECO:0000259" key="3">
    <source>
        <dbReference type="SMART" id="SM01007"/>
    </source>
</evidence>
<accession>A0ABW0IXG4</accession>
<evidence type="ECO:0000256" key="1">
    <source>
        <dbReference type="ARBA" id="ARBA00022723"/>
    </source>
</evidence>
<dbReference type="Pfam" id="PF00596">
    <property type="entry name" value="Aldolase_II"/>
    <property type="match status" value="1"/>
</dbReference>
<dbReference type="Gene3D" id="3.40.225.10">
    <property type="entry name" value="Class II aldolase/adducin N-terminal domain"/>
    <property type="match status" value="1"/>
</dbReference>
<dbReference type="InterPro" id="IPR036409">
    <property type="entry name" value="Aldolase_II/adducin_N_sf"/>
</dbReference>
<evidence type="ECO:0000313" key="4">
    <source>
        <dbReference type="EMBL" id="MFC5422336.1"/>
    </source>
</evidence>
<dbReference type="SUPFAM" id="SSF53639">
    <property type="entry name" value="AraD/HMP-PK domain-like"/>
    <property type="match status" value="1"/>
</dbReference>
<name>A0ABW0IXG4_9HYPH</name>
<dbReference type="SMART" id="SM01007">
    <property type="entry name" value="Aldolase_II"/>
    <property type="match status" value="1"/>
</dbReference>
<dbReference type="RefSeq" id="WP_377800608.1">
    <property type="nucleotide sequence ID" value="NZ_JBHSLW010000037.1"/>
</dbReference>
<dbReference type="InterPro" id="IPR001303">
    <property type="entry name" value="Aldolase_II/adducin_N"/>
</dbReference>
<reference evidence="5" key="1">
    <citation type="journal article" date="2019" name="Int. J. Syst. Evol. Microbiol.">
        <title>The Global Catalogue of Microorganisms (GCM) 10K type strain sequencing project: providing services to taxonomists for standard genome sequencing and annotation.</title>
        <authorList>
            <consortium name="The Broad Institute Genomics Platform"/>
            <consortium name="The Broad Institute Genome Sequencing Center for Infectious Disease"/>
            <person name="Wu L."/>
            <person name="Ma J."/>
        </authorList>
    </citation>
    <scope>NUCLEOTIDE SEQUENCE [LARGE SCALE GENOMIC DNA]</scope>
    <source>
        <strain evidence="5">NCAIM B.01391</strain>
    </source>
</reference>